<sequence>MVPPDWLPTYRLEDSELIGYLAPADGDQVVPMTLLGTPLGEAMTVFAAEQVLEEVGLSYLAERWWLRHDEGELAGTEQQVVVVEATPGLAVLANADFAQVVGAPIGAPVRVALPTDRLRRA</sequence>
<organism evidence="1 2">
    <name type="scientific">Auraticoccus monumenti</name>
    <dbReference type="NCBI Taxonomy" id="675864"/>
    <lineage>
        <taxon>Bacteria</taxon>
        <taxon>Bacillati</taxon>
        <taxon>Actinomycetota</taxon>
        <taxon>Actinomycetes</taxon>
        <taxon>Propionibacteriales</taxon>
        <taxon>Propionibacteriaceae</taxon>
        <taxon>Auraticoccus</taxon>
    </lineage>
</organism>
<evidence type="ECO:0000313" key="2">
    <source>
        <dbReference type="Proteomes" id="UP000198546"/>
    </source>
</evidence>
<dbReference type="OrthoDB" id="68692at2"/>
<evidence type="ECO:0000313" key="1">
    <source>
        <dbReference type="EMBL" id="SDE22511.1"/>
    </source>
</evidence>
<protein>
    <submittedName>
        <fullName evidence="1">Uncharacterized protein</fullName>
    </submittedName>
</protein>
<dbReference type="AlphaFoldDB" id="A0A1G7B649"/>
<name>A0A1G7B649_9ACTN</name>
<dbReference type="STRING" id="675864.SAMN04489747_2854"/>
<dbReference type="RefSeq" id="WP_157677142.1">
    <property type="nucleotide sequence ID" value="NZ_LT629688.1"/>
</dbReference>
<accession>A0A1G7B649</accession>
<dbReference type="EMBL" id="LT629688">
    <property type="protein sequence ID" value="SDE22511.1"/>
    <property type="molecule type" value="Genomic_DNA"/>
</dbReference>
<dbReference type="Proteomes" id="UP000198546">
    <property type="component" value="Chromosome i"/>
</dbReference>
<keyword evidence="2" id="KW-1185">Reference proteome</keyword>
<gene>
    <name evidence="1" type="ORF">SAMN04489747_2854</name>
</gene>
<reference evidence="1 2" key="1">
    <citation type="submission" date="2016-10" db="EMBL/GenBank/DDBJ databases">
        <authorList>
            <person name="de Groot N.N."/>
        </authorList>
    </citation>
    <scope>NUCLEOTIDE SEQUENCE [LARGE SCALE GENOMIC DNA]</scope>
    <source>
        <strain evidence="1 2">MON 2.2</strain>
    </source>
</reference>
<proteinExistence type="predicted"/>